<feature type="binding site" evidence="11">
    <location>
        <position position="237"/>
    </location>
    <ligand>
        <name>ATP</name>
        <dbReference type="ChEBI" id="CHEBI:30616"/>
    </ligand>
</feature>
<keyword evidence="6 14" id="KW-0418">Kinase</keyword>
<feature type="region of interest" description="Disordered" evidence="12">
    <location>
        <begin position="1080"/>
        <end position="1103"/>
    </location>
</feature>
<dbReference type="PROSITE" id="PS00107">
    <property type="entry name" value="PROTEIN_KINASE_ATP"/>
    <property type="match status" value="1"/>
</dbReference>
<dbReference type="InterPro" id="IPR017441">
    <property type="entry name" value="Protein_kinase_ATP_BS"/>
</dbReference>
<evidence type="ECO:0000256" key="10">
    <source>
        <dbReference type="ARBA" id="ARBA00051680"/>
    </source>
</evidence>
<evidence type="ECO:0000313" key="15">
    <source>
        <dbReference type="Proteomes" id="UP000193944"/>
    </source>
</evidence>
<comment type="caution">
    <text evidence="14">The sequence shown here is derived from an EMBL/GenBank/DDBJ whole genome shotgun (WGS) entry which is preliminary data.</text>
</comment>
<evidence type="ECO:0000256" key="7">
    <source>
        <dbReference type="ARBA" id="ARBA00022840"/>
    </source>
</evidence>
<reference evidence="14 15" key="1">
    <citation type="submission" date="2016-08" db="EMBL/GenBank/DDBJ databases">
        <title>A Parts List for Fungal Cellulosomes Revealed by Comparative Genomics.</title>
        <authorList>
            <consortium name="DOE Joint Genome Institute"/>
            <person name="Haitjema C.H."/>
            <person name="Gilmore S.P."/>
            <person name="Henske J.K."/>
            <person name="Solomon K.V."/>
            <person name="De Groot R."/>
            <person name="Kuo A."/>
            <person name="Mondo S.J."/>
            <person name="Salamov A.A."/>
            <person name="Labutti K."/>
            <person name="Zhao Z."/>
            <person name="Chiniquy J."/>
            <person name="Barry K."/>
            <person name="Brewer H.M."/>
            <person name="Purvine S.O."/>
            <person name="Wright A.T."/>
            <person name="Boxma B."/>
            <person name="Van Alen T."/>
            <person name="Hackstein J.H."/>
            <person name="Baker S.E."/>
            <person name="Grigoriev I.V."/>
            <person name="O'Malley M.A."/>
        </authorList>
    </citation>
    <scope>NUCLEOTIDE SEQUENCE [LARGE SCALE GENOMIC DNA]</scope>
    <source>
        <strain evidence="14 15">S4</strain>
    </source>
</reference>
<feature type="compositionally biased region" description="Low complexity" evidence="12">
    <location>
        <begin position="645"/>
        <end position="665"/>
    </location>
</feature>
<dbReference type="GO" id="GO:0004712">
    <property type="term" value="F:protein serine/threonine/tyrosine kinase activity"/>
    <property type="evidence" value="ECO:0007669"/>
    <property type="project" value="UniProtKB-EC"/>
</dbReference>
<dbReference type="GO" id="GO:0004674">
    <property type="term" value="F:protein serine/threonine kinase activity"/>
    <property type="evidence" value="ECO:0007669"/>
    <property type="project" value="UniProtKB-KW"/>
</dbReference>
<dbReference type="OrthoDB" id="9332038at2759"/>
<dbReference type="Gene3D" id="1.10.510.10">
    <property type="entry name" value="Transferase(Phosphotransferase) domain 1"/>
    <property type="match status" value="1"/>
</dbReference>
<dbReference type="AlphaFoldDB" id="A0A1Y1XC89"/>
<feature type="compositionally biased region" description="Polar residues" evidence="12">
    <location>
        <begin position="577"/>
        <end position="589"/>
    </location>
</feature>
<evidence type="ECO:0000256" key="2">
    <source>
        <dbReference type="ARBA" id="ARBA00013203"/>
    </source>
</evidence>
<dbReference type="GO" id="GO:0005737">
    <property type="term" value="C:cytoplasm"/>
    <property type="evidence" value="ECO:0007669"/>
    <property type="project" value="TreeGrafter"/>
</dbReference>
<accession>A0A1Y1XC89</accession>
<feature type="compositionally biased region" description="Polar residues" evidence="12">
    <location>
        <begin position="622"/>
        <end position="644"/>
    </location>
</feature>
<dbReference type="InterPro" id="IPR050494">
    <property type="entry name" value="Ser_Thr_dual-spec_kinase"/>
</dbReference>
<dbReference type="PANTHER" id="PTHR24058">
    <property type="entry name" value="DUAL SPECIFICITY PROTEIN KINASE"/>
    <property type="match status" value="1"/>
</dbReference>
<name>A0A1Y1XC89_9FUNG</name>
<evidence type="ECO:0000256" key="9">
    <source>
        <dbReference type="ARBA" id="ARBA00049308"/>
    </source>
</evidence>
<reference evidence="14 15" key="2">
    <citation type="submission" date="2016-08" db="EMBL/GenBank/DDBJ databases">
        <title>Pervasive Adenine N6-methylation of Active Genes in Fungi.</title>
        <authorList>
            <consortium name="DOE Joint Genome Institute"/>
            <person name="Mondo S.J."/>
            <person name="Dannebaum R.O."/>
            <person name="Kuo R.C."/>
            <person name="Labutti K."/>
            <person name="Haridas S."/>
            <person name="Kuo A."/>
            <person name="Salamov A."/>
            <person name="Ahrendt S.R."/>
            <person name="Lipzen A."/>
            <person name="Sullivan W."/>
            <person name="Andreopoulos W.B."/>
            <person name="Clum A."/>
            <person name="Lindquist E."/>
            <person name="Daum C."/>
            <person name="Ramamoorthy G.K."/>
            <person name="Gryganskyi A."/>
            <person name="Culley D."/>
            <person name="Magnuson J.K."/>
            <person name="James T.Y."/>
            <person name="O'Malley M.A."/>
            <person name="Stajich J.E."/>
            <person name="Spatafora J.W."/>
            <person name="Visel A."/>
            <person name="Grigoriev I.V."/>
        </authorList>
    </citation>
    <scope>NUCLEOTIDE SEQUENCE [LARGE SCALE GENOMIC DNA]</scope>
    <source>
        <strain evidence="14 15">S4</strain>
    </source>
</reference>
<evidence type="ECO:0000256" key="12">
    <source>
        <dbReference type="SAM" id="MobiDB-lite"/>
    </source>
</evidence>
<keyword evidence="3" id="KW-0723">Serine/threonine-protein kinase</keyword>
<feature type="region of interest" description="Disordered" evidence="12">
    <location>
        <begin position="945"/>
        <end position="966"/>
    </location>
</feature>
<dbReference type="GO" id="GO:0005856">
    <property type="term" value="C:cytoskeleton"/>
    <property type="evidence" value="ECO:0007669"/>
    <property type="project" value="TreeGrafter"/>
</dbReference>
<keyword evidence="4" id="KW-0808">Transferase</keyword>
<feature type="region of interest" description="Disordered" evidence="12">
    <location>
        <begin position="827"/>
        <end position="846"/>
    </location>
</feature>
<feature type="compositionally biased region" description="Basic and acidic residues" evidence="12">
    <location>
        <begin position="604"/>
        <end position="621"/>
    </location>
</feature>
<evidence type="ECO:0000256" key="1">
    <source>
        <dbReference type="ARBA" id="ARBA00008867"/>
    </source>
</evidence>
<comment type="catalytic activity">
    <reaction evidence="8">
        <text>L-seryl-[protein] + ATP = O-phospho-L-seryl-[protein] + ADP + H(+)</text>
        <dbReference type="Rhea" id="RHEA:17989"/>
        <dbReference type="Rhea" id="RHEA-COMP:9863"/>
        <dbReference type="Rhea" id="RHEA-COMP:11604"/>
        <dbReference type="ChEBI" id="CHEBI:15378"/>
        <dbReference type="ChEBI" id="CHEBI:29999"/>
        <dbReference type="ChEBI" id="CHEBI:30616"/>
        <dbReference type="ChEBI" id="CHEBI:83421"/>
        <dbReference type="ChEBI" id="CHEBI:456216"/>
        <dbReference type="EC" id="2.7.12.1"/>
    </reaction>
</comment>
<feature type="region of interest" description="Disordered" evidence="12">
    <location>
        <begin position="554"/>
        <end position="678"/>
    </location>
</feature>
<dbReference type="EMBL" id="MCFG01000075">
    <property type="protein sequence ID" value="ORX83332.1"/>
    <property type="molecule type" value="Genomic_DNA"/>
</dbReference>
<feature type="compositionally biased region" description="Low complexity" evidence="12">
    <location>
        <begin position="554"/>
        <end position="572"/>
    </location>
</feature>
<evidence type="ECO:0000256" key="11">
    <source>
        <dbReference type="PROSITE-ProRule" id="PRU10141"/>
    </source>
</evidence>
<dbReference type="InterPro" id="IPR000719">
    <property type="entry name" value="Prot_kinase_dom"/>
</dbReference>
<protein>
    <recommendedName>
        <fullName evidence="2">dual-specificity kinase</fullName>
        <ecNumber evidence="2">2.7.12.1</ecNumber>
    </recommendedName>
</protein>
<keyword evidence="15" id="KW-1185">Reference proteome</keyword>
<keyword evidence="7 11" id="KW-0067">ATP-binding</keyword>
<dbReference type="InterPro" id="IPR042521">
    <property type="entry name" value="DYRK"/>
</dbReference>
<sequence>MNIACDDAVLLQPNEGSSSFIKNEKYYSFNNLSRKSIKNTENEEKNINRVKSLSTSSYNLKPEAIKALSLDKVTEEDTGSTNSLSINTKLKHDKSNEQISIFQMDREDKQPKTAIEPVMANLNPKLCMTPETVLRTKYDILTSYERVEIRDYEEIWYIGSSSVQKIDIAYKKPSEKKHGEKPEVTNNGYDDSRGDYHIVLHDHINYRYEIISLLGKGSFGKVLKCYDHKEKNYVAVKIIKNKKRFEKQGMVEVKVLDAIRSEDPENTMNSYNIKFIESFYFRGHLCIVNELLGINLYEWIKNGGFRGITISMIRHITKEVLTSLEVLENKKIVHCDLKPENILLRDPMQIKPSLSSSDLDKIGIKVIDFGSSCYEHERIYTYVQSRFYRSPEVILGIPYNMSIDMWSLGCILAELYTGYPIFPGENEEEQLACIMEVMGAPAPYIVEKGSRKNNFFEANNTPKIFANSKGKKRRPGSLSLATVLRCRDNTFLDFITQCLQWDPKKRLTASQGLKHEFITKLNKKSSSTDSATKSISTNSMFSTFEEFKNLNNSSNIKKSKSSVGPTPSSSVGLNKSVGPTSSSSVGLNKSRQGSTHSQSSSSKAENKSYSETKEIRSKEVKTYSSIKHSSSQVNPVNVTRSLLKSNSISNSVTTSISSGRKSSGSNLPKMSSSYSNDEHNIQLRKSTSNLISYNETSTNGKVAKIIAAAEQKTLNNGSSKNYVKKDSSLALETIKNVRRPSVKEMAFAKENIERANNLMNSKRSQSQSREGSNSGKKTNSMIDSSSKYNKSKAKNTLSINVSQLSLGPNVSQSKSAYPKLSSGFFGSDNNTTSSSNINTSTTKENIDKSKSRKYSLLSKSFNTPNIESFIKPSATNTIASYPEDNEDDDDIYNLEFNKIDISNNNINNNKSNISSLKQPTVYSLKRSNSSGNMLLGSVQSLRKTFNNSSSNTTSTNNSKYSSSIPTINDDNYDTPLTQYQPSNTINSLSILTSDIPTVKSRPRTYSHSAYQTSQGSSIPRLASIYKNSSNNIAKTINKINNNIESHSNSIMKERDREINNTIKSAGLVTKRKSAFSLKAKMNQGSNQSTTTTTNTNTQPRWRI</sequence>
<feature type="compositionally biased region" description="Low complexity" evidence="12">
    <location>
        <begin position="946"/>
        <end position="963"/>
    </location>
</feature>
<feature type="compositionally biased region" description="Low complexity" evidence="12">
    <location>
        <begin position="1085"/>
        <end position="1103"/>
    </location>
</feature>
<comment type="catalytic activity">
    <reaction evidence="10">
        <text>L-tyrosyl-[protein] + ATP = O-phospho-L-tyrosyl-[protein] + ADP + H(+)</text>
        <dbReference type="Rhea" id="RHEA:10596"/>
        <dbReference type="Rhea" id="RHEA-COMP:10136"/>
        <dbReference type="Rhea" id="RHEA-COMP:20101"/>
        <dbReference type="ChEBI" id="CHEBI:15378"/>
        <dbReference type="ChEBI" id="CHEBI:30616"/>
        <dbReference type="ChEBI" id="CHEBI:46858"/>
        <dbReference type="ChEBI" id="CHEBI:61978"/>
        <dbReference type="ChEBI" id="CHEBI:456216"/>
        <dbReference type="EC" id="2.7.12.1"/>
    </reaction>
</comment>
<dbReference type="PROSITE" id="PS50011">
    <property type="entry name" value="PROTEIN_KINASE_DOM"/>
    <property type="match status" value="1"/>
</dbReference>
<feature type="compositionally biased region" description="Low complexity" evidence="12">
    <location>
        <begin position="827"/>
        <end position="843"/>
    </location>
</feature>
<evidence type="ECO:0000256" key="8">
    <source>
        <dbReference type="ARBA" id="ARBA00049003"/>
    </source>
</evidence>
<dbReference type="Pfam" id="PF00069">
    <property type="entry name" value="Pkinase"/>
    <property type="match status" value="1"/>
</dbReference>
<dbReference type="SUPFAM" id="SSF56112">
    <property type="entry name" value="Protein kinase-like (PK-like)"/>
    <property type="match status" value="1"/>
</dbReference>
<evidence type="ECO:0000256" key="5">
    <source>
        <dbReference type="ARBA" id="ARBA00022741"/>
    </source>
</evidence>
<dbReference type="InterPro" id="IPR011009">
    <property type="entry name" value="Kinase-like_dom_sf"/>
</dbReference>
<feature type="region of interest" description="Disordered" evidence="12">
    <location>
        <begin position="756"/>
        <end position="789"/>
    </location>
</feature>
<feature type="compositionally biased region" description="Polar residues" evidence="12">
    <location>
        <begin position="757"/>
        <end position="783"/>
    </location>
</feature>
<feature type="compositionally biased region" description="Polar residues" evidence="12">
    <location>
        <begin position="666"/>
        <end position="675"/>
    </location>
</feature>
<evidence type="ECO:0000313" key="14">
    <source>
        <dbReference type="EMBL" id="ORX83332.1"/>
    </source>
</evidence>
<dbReference type="Gene3D" id="3.30.200.20">
    <property type="entry name" value="Phosphorylase Kinase, domain 1"/>
    <property type="match status" value="1"/>
</dbReference>
<dbReference type="STRING" id="1754192.A0A1Y1XC89"/>
<comment type="similarity">
    <text evidence="1">Belongs to the protein kinase superfamily. CMGC Ser/Thr protein kinase family. MNB/DYRK subfamily.</text>
</comment>
<evidence type="ECO:0000256" key="4">
    <source>
        <dbReference type="ARBA" id="ARBA00022679"/>
    </source>
</evidence>
<dbReference type="InterPro" id="IPR008271">
    <property type="entry name" value="Ser/Thr_kinase_AS"/>
</dbReference>
<evidence type="ECO:0000259" key="13">
    <source>
        <dbReference type="PROSITE" id="PS50011"/>
    </source>
</evidence>
<evidence type="ECO:0000256" key="3">
    <source>
        <dbReference type="ARBA" id="ARBA00022527"/>
    </source>
</evidence>
<comment type="catalytic activity">
    <reaction evidence="9">
        <text>L-threonyl-[protein] + ATP = O-phospho-L-threonyl-[protein] + ADP + H(+)</text>
        <dbReference type="Rhea" id="RHEA:46608"/>
        <dbReference type="Rhea" id="RHEA-COMP:11060"/>
        <dbReference type="Rhea" id="RHEA-COMP:11605"/>
        <dbReference type="ChEBI" id="CHEBI:15378"/>
        <dbReference type="ChEBI" id="CHEBI:30013"/>
        <dbReference type="ChEBI" id="CHEBI:30616"/>
        <dbReference type="ChEBI" id="CHEBI:61977"/>
        <dbReference type="ChEBI" id="CHEBI:456216"/>
        <dbReference type="EC" id="2.7.12.1"/>
    </reaction>
</comment>
<gene>
    <name evidence="14" type="ORF">BCR32DRAFT_326441</name>
</gene>
<feature type="domain" description="Protein kinase" evidence="13">
    <location>
        <begin position="208"/>
        <end position="518"/>
    </location>
</feature>
<dbReference type="PANTHER" id="PTHR24058:SF22">
    <property type="entry name" value="DUAL SPECIFICITY TYROSINE-PHOSPHORYLATION-REGULATED KINASE 4"/>
    <property type="match status" value="1"/>
</dbReference>
<keyword evidence="5 11" id="KW-0547">Nucleotide-binding</keyword>
<dbReference type="Gene3D" id="3.30.10.30">
    <property type="entry name" value="DYRK"/>
    <property type="match status" value="1"/>
</dbReference>
<organism evidence="14 15">
    <name type="scientific">Anaeromyces robustus</name>
    <dbReference type="NCBI Taxonomy" id="1754192"/>
    <lineage>
        <taxon>Eukaryota</taxon>
        <taxon>Fungi</taxon>
        <taxon>Fungi incertae sedis</taxon>
        <taxon>Chytridiomycota</taxon>
        <taxon>Chytridiomycota incertae sedis</taxon>
        <taxon>Neocallimastigomycetes</taxon>
        <taxon>Neocallimastigales</taxon>
        <taxon>Neocallimastigaceae</taxon>
        <taxon>Anaeromyces</taxon>
    </lineage>
</organism>
<feature type="compositionally biased region" description="Low complexity" evidence="12">
    <location>
        <begin position="590"/>
        <end position="603"/>
    </location>
</feature>
<evidence type="ECO:0000256" key="6">
    <source>
        <dbReference type="ARBA" id="ARBA00022777"/>
    </source>
</evidence>
<dbReference type="Proteomes" id="UP000193944">
    <property type="component" value="Unassembled WGS sequence"/>
</dbReference>
<dbReference type="GO" id="GO:0005524">
    <property type="term" value="F:ATP binding"/>
    <property type="evidence" value="ECO:0007669"/>
    <property type="project" value="UniProtKB-UniRule"/>
</dbReference>
<proteinExistence type="inferred from homology"/>
<dbReference type="CDD" id="cd14210">
    <property type="entry name" value="PKc_DYRK"/>
    <property type="match status" value="1"/>
</dbReference>
<dbReference type="EC" id="2.7.12.1" evidence="2"/>
<dbReference type="SMART" id="SM00220">
    <property type="entry name" value="S_TKc"/>
    <property type="match status" value="1"/>
</dbReference>
<dbReference type="PROSITE" id="PS00108">
    <property type="entry name" value="PROTEIN_KINASE_ST"/>
    <property type="match status" value="1"/>
</dbReference>